<dbReference type="CDD" id="cd00081">
    <property type="entry name" value="Hint"/>
    <property type="match status" value="1"/>
</dbReference>
<dbReference type="GO" id="GO:0004519">
    <property type="term" value="F:endonuclease activity"/>
    <property type="evidence" value="ECO:0007669"/>
    <property type="project" value="InterPro"/>
</dbReference>
<dbReference type="PROSITE" id="PS50819">
    <property type="entry name" value="INTEIN_ENDONUCLEASE"/>
    <property type="match status" value="1"/>
</dbReference>
<dbReference type="PRINTS" id="PR00379">
    <property type="entry name" value="INTEIN"/>
</dbReference>
<keyword evidence="1" id="KW-0068">Autocatalytic cleavage</keyword>
<comment type="caution">
    <text evidence="4">The sequence shown here is derived from an EMBL/GenBank/DDBJ whole genome shotgun (WGS) entry which is preliminary data.</text>
</comment>
<dbReference type="Gene3D" id="3.10.28.10">
    <property type="entry name" value="Homing endonucleases"/>
    <property type="match status" value="1"/>
</dbReference>
<dbReference type="InterPro" id="IPR006142">
    <property type="entry name" value="INTEIN"/>
</dbReference>
<dbReference type="GO" id="GO:0005737">
    <property type="term" value="C:cytoplasm"/>
    <property type="evidence" value="ECO:0007669"/>
    <property type="project" value="TreeGrafter"/>
</dbReference>
<dbReference type="SMART" id="SM00306">
    <property type="entry name" value="HintN"/>
    <property type="match status" value="1"/>
</dbReference>
<dbReference type="SUPFAM" id="SSF51294">
    <property type="entry name" value="Hedgehog/intein (Hint) domain"/>
    <property type="match status" value="1"/>
</dbReference>
<accession>A0A0F9PJN9</accession>
<dbReference type="InterPro" id="IPR027434">
    <property type="entry name" value="Homing_endonucl"/>
</dbReference>
<dbReference type="Pfam" id="PF13155">
    <property type="entry name" value="Toprim_2"/>
    <property type="match status" value="1"/>
</dbReference>
<gene>
    <name evidence="4" type="ORF">LCGC14_0834620</name>
</gene>
<dbReference type="InterPro" id="IPR050219">
    <property type="entry name" value="DnaG_primase"/>
</dbReference>
<dbReference type="InterPro" id="IPR003586">
    <property type="entry name" value="Hint_dom_C"/>
</dbReference>
<dbReference type="GO" id="GO:0006269">
    <property type="term" value="P:DNA replication, synthesis of primer"/>
    <property type="evidence" value="ECO:0007669"/>
    <property type="project" value="TreeGrafter"/>
</dbReference>
<dbReference type="GO" id="GO:0016539">
    <property type="term" value="P:intein-mediated protein splicing"/>
    <property type="evidence" value="ECO:0007669"/>
    <property type="project" value="InterPro"/>
</dbReference>
<dbReference type="InterPro" id="IPR004860">
    <property type="entry name" value="LAGLIDADG_dom"/>
</dbReference>
<protein>
    <recommendedName>
        <fullName evidence="3">DOD-type homing endonuclease domain-containing protein</fullName>
    </recommendedName>
</protein>
<dbReference type="Gene3D" id="2.170.16.10">
    <property type="entry name" value="Hedgehog/Intein (Hint) domain"/>
    <property type="match status" value="2"/>
</dbReference>
<dbReference type="PROSITE" id="PS50818">
    <property type="entry name" value="INTEIN_C_TER"/>
    <property type="match status" value="1"/>
</dbReference>
<evidence type="ECO:0000256" key="2">
    <source>
        <dbReference type="ARBA" id="ARBA00023000"/>
    </source>
</evidence>
<dbReference type="AlphaFoldDB" id="A0A0F9PJN9"/>
<dbReference type="CDD" id="cd03364">
    <property type="entry name" value="TOPRIM_DnaG_primases"/>
    <property type="match status" value="1"/>
</dbReference>
<sequence length="637" mass="72391">MKRFSELHREELLKKSQQCLWTTEGEPGLAYLRDQRKISDSVIKAFRLGYVPSDNRHQLAGRVIIPLYDASGHLVVLSSRLVIQTKHNLAKYWHESYKKNFFLYGVDQAKPFMRKWGCVVLCISGEQECIDPVAGLYKKIQDFNAGDYILSFDTSTKSNICSKIRRKVYSGDKMCYRVSTSLNDVILTGDHRVFANGKWVEAKSLKEGDCLLSPLAYNVPTFLQKKDITAEECRLLGYFIGDGYCCGSPCFTNMNTDIVDDFISIIDKMGDRVDKRDNRHYMVYGTRGRGGYKQIIGQSCSNIQIFLKKYGIYGKRAYEKTIPSDAFIWEDALIINLLNGLYDTDGHIGKSNIITYSTTSYILARQLQILLLRFKVVSKLKVINYKSPNHRTGYLVTSTGLSAVNLAKTLKLQHQRKESRRISIISRGSSYTKYYPVAQYIRSLCGQSIKSVLAEAQVRFERKNKKYISLNHISRINKVLQDGFLSILEEGNVYVTTVTNVEKEGVKPVYDLEVNGTHNFYCENMLLHNCEGQFDVLQLHNVGICNTIGLCSTNLSDIQMSIIRRYCNNVIVILDNDENRAGQDGAEGILERNSDHVGSVKFVTVELESGFDPDEFVKQRGGAILKKMIKAKLITIR</sequence>
<reference evidence="4" key="1">
    <citation type="journal article" date="2015" name="Nature">
        <title>Complex archaea that bridge the gap between prokaryotes and eukaryotes.</title>
        <authorList>
            <person name="Spang A."/>
            <person name="Saw J.H."/>
            <person name="Jorgensen S.L."/>
            <person name="Zaremba-Niedzwiedzka K."/>
            <person name="Martijn J."/>
            <person name="Lind A.E."/>
            <person name="van Eijk R."/>
            <person name="Schleper C."/>
            <person name="Guy L."/>
            <person name="Ettema T.J."/>
        </authorList>
    </citation>
    <scope>NUCLEOTIDE SEQUENCE</scope>
</reference>
<dbReference type="Pfam" id="PF14890">
    <property type="entry name" value="Intein_splicing"/>
    <property type="match status" value="1"/>
</dbReference>
<dbReference type="Pfam" id="PF14528">
    <property type="entry name" value="LAGLIDADG_3"/>
    <property type="match status" value="1"/>
</dbReference>
<dbReference type="InterPro" id="IPR003587">
    <property type="entry name" value="Hint_dom_N"/>
</dbReference>
<dbReference type="Gene3D" id="3.40.1360.10">
    <property type="match status" value="1"/>
</dbReference>
<evidence type="ECO:0000256" key="1">
    <source>
        <dbReference type="ARBA" id="ARBA00022813"/>
    </source>
</evidence>
<organism evidence="4">
    <name type="scientific">marine sediment metagenome</name>
    <dbReference type="NCBI Taxonomy" id="412755"/>
    <lineage>
        <taxon>unclassified sequences</taxon>
        <taxon>metagenomes</taxon>
        <taxon>ecological metagenomes</taxon>
    </lineage>
</organism>
<feature type="non-terminal residue" evidence="4">
    <location>
        <position position="637"/>
    </location>
</feature>
<evidence type="ECO:0000259" key="3">
    <source>
        <dbReference type="PROSITE" id="PS50819"/>
    </source>
</evidence>
<dbReference type="PANTHER" id="PTHR30313">
    <property type="entry name" value="DNA PRIMASE"/>
    <property type="match status" value="1"/>
</dbReference>
<dbReference type="InterPro" id="IPR034151">
    <property type="entry name" value="TOPRIM_DnaG_bac"/>
</dbReference>
<dbReference type="InterPro" id="IPR030934">
    <property type="entry name" value="Intein_C"/>
</dbReference>
<dbReference type="SMART" id="SM00305">
    <property type="entry name" value="HintC"/>
    <property type="match status" value="1"/>
</dbReference>
<dbReference type="EMBL" id="LAZR01002411">
    <property type="protein sequence ID" value="KKN30389.1"/>
    <property type="molecule type" value="Genomic_DNA"/>
</dbReference>
<dbReference type="PANTHER" id="PTHR30313:SF2">
    <property type="entry name" value="DNA PRIMASE"/>
    <property type="match status" value="1"/>
</dbReference>
<dbReference type="InterPro" id="IPR036844">
    <property type="entry name" value="Hint_dom_sf"/>
</dbReference>
<dbReference type="SUPFAM" id="SSF56731">
    <property type="entry name" value="DNA primase core"/>
    <property type="match status" value="2"/>
</dbReference>
<dbReference type="SUPFAM" id="SSF55608">
    <property type="entry name" value="Homing endonucleases"/>
    <property type="match status" value="1"/>
</dbReference>
<dbReference type="NCBIfam" id="TIGR01443">
    <property type="entry name" value="intein_Cterm"/>
    <property type="match status" value="1"/>
</dbReference>
<dbReference type="InterPro" id="IPR004042">
    <property type="entry name" value="Intein_endonuc_central"/>
</dbReference>
<proteinExistence type="predicted"/>
<keyword evidence="2" id="KW-0651">Protein splicing</keyword>
<evidence type="ECO:0000313" key="4">
    <source>
        <dbReference type="EMBL" id="KKN30389.1"/>
    </source>
</evidence>
<name>A0A0F9PJN9_9ZZZZ</name>
<feature type="domain" description="DOD-type homing endonuclease" evidence="3">
    <location>
        <begin position="235"/>
        <end position="376"/>
    </location>
</feature>